<dbReference type="Proteomes" id="UP000078544">
    <property type="component" value="Unassembled WGS sequence"/>
</dbReference>
<dbReference type="SUPFAM" id="SSF54593">
    <property type="entry name" value="Glyoxalase/Bleomycin resistance protein/Dihydroxybiphenyl dioxygenase"/>
    <property type="match status" value="1"/>
</dbReference>
<evidence type="ECO:0008006" key="3">
    <source>
        <dbReference type="Google" id="ProtNLM"/>
    </source>
</evidence>
<name>A0A167W2Z9_9HYPO</name>
<comment type="caution">
    <text evidence="1">The sequence shown here is derived from an EMBL/GenBank/DDBJ whole genome shotgun (WGS) entry which is preliminary data.</text>
</comment>
<keyword evidence="2" id="KW-1185">Reference proteome</keyword>
<dbReference type="InterPro" id="IPR029068">
    <property type="entry name" value="Glyas_Bleomycin-R_OHBP_Dase"/>
</dbReference>
<organism evidence="1 2">
    <name type="scientific">Moelleriella libera RCEF 2490</name>
    <dbReference type="NCBI Taxonomy" id="1081109"/>
    <lineage>
        <taxon>Eukaryota</taxon>
        <taxon>Fungi</taxon>
        <taxon>Dikarya</taxon>
        <taxon>Ascomycota</taxon>
        <taxon>Pezizomycotina</taxon>
        <taxon>Sordariomycetes</taxon>
        <taxon>Hypocreomycetidae</taxon>
        <taxon>Hypocreales</taxon>
        <taxon>Clavicipitaceae</taxon>
        <taxon>Moelleriella</taxon>
    </lineage>
</organism>
<dbReference type="AlphaFoldDB" id="A0A167W2Z9"/>
<sequence length="110" mass="12274">MALVDFSGCSDPQHISSIDLTQFDLPADLPREQESRTLDARSWDVGSAHINLIVQNLDDLLKRGSEQGWELVNGIFTVPQDSPEVKARRQRICYVRGPDGEVVELVDAIL</sequence>
<reference evidence="1 2" key="1">
    <citation type="journal article" date="2016" name="Genome Biol. Evol.">
        <title>Divergent and convergent evolution of fungal pathogenicity.</title>
        <authorList>
            <person name="Shang Y."/>
            <person name="Xiao G."/>
            <person name="Zheng P."/>
            <person name="Cen K."/>
            <person name="Zhan S."/>
            <person name="Wang C."/>
        </authorList>
    </citation>
    <scope>NUCLEOTIDE SEQUENCE [LARGE SCALE GENOMIC DNA]</scope>
    <source>
        <strain evidence="1 2">RCEF 2490</strain>
    </source>
</reference>
<dbReference type="Gene3D" id="3.10.180.10">
    <property type="entry name" value="2,3-Dihydroxybiphenyl 1,2-Dioxygenase, domain 1"/>
    <property type="match status" value="1"/>
</dbReference>
<dbReference type="EMBL" id="AZGY01000030">
    <property type="protein sequence ID" value="KZZ88342.1"/>
    <property type="molecule type" value="Genomic_DNA"/>
</dbReference>
<gene>
    <name evidence="1" type="ORF">AAL_08105</name>
</gene>
<dbReference type="OrthoDB" id="2873368at2759"/>
<proteinExistence type="predicted"/>
<accession>A0A167W2Z9</accession>
<protein>
    <recommendedName>
        <fullName evidence="3">Glyoxalase/bleomycin resistance protein/dioxygenase</fullName>
    </recommendedName>
</protein>
<evidence type="ECO:0000313" key="1">
    <source>
        <dbReference type="EMBL" id="KZZ88342.1"/>
    </source>
</evidence>
<evidence type="ECO:0000313" key="2">
    <source>
        <dbReference type="Proteomes" id="UP000078544"/>
    </source>
</evidence>